<comment type="similarity">
    <text evidence="2 6">Belongs to the class-A beta-lactamase family.</text>
</comment>
<feature type="chain" id="PRO_5021904022" description="Beta-lactamase" evidence="7">
    <location>
        <begin position="28"/>
        <end position="295"/>
    </location>
</feature>
<gene>
    <name evidence="9" type="primary">bla</name>
    <name evidence="9" type="ORF">FM069_19935</name>
</gene>
<dbReference type="GO" id="GO:0030655">
    <property type="term" value="P:beta-lactam antibiotic catabolic process"/>
    <property type="evidence" value="ECO:0007669"/>
    <property type="project" value="InterPro"/>
</dbReference>
<dbReference type="OrthoDB" id="9784149at2"/>
<proteinExistence type="inferred from homology"/>
<dbReference type="SUPFAM" id="SSF56601">
    <property type="entry name" value="beta-lactamase/transpeptidase-like"/>
    <property type="match status" value="1"/>
</dbReference>
<dbReference type="EC" id="3.5.2.6" evidence="3 6"/>
<evidence type="ECO:0000313" key="9">
    <source>
        <dbReference type="EMBL" id="TRX72994.1"/>
    </source>
</evidence>
<evidence type="ECO:0000256" key="1">
    <source>
        <dbReference type="ARBA" id="ARBA00001526"/>
    </source>
</evidence>
<evidence type="ECO:0000256" key="5">
    <source>
        <dbReference type="ARBA" id="ARBA00023251"/>
    </source>
</evidence>
<dbReference type="PRINTS" id="PR00118">
    <property type="entry name" value="BLACTAMASEA"/>
</dbReference>
<evidence type="ECO:0000259" key="8">
    <source>
        <dbReference type="Pfam" id="PF13354"/>
    </source>
</evidence>
<keyword evidence="5 6" id="KW-0046">Antibiotic resistance</keyword>
<keyword evidence="7" id="KW-0732">Signal</keyword>
<name>A0A553GTZ8_9PSED</name>
<dbReference type="Gene3D" id="3.40.710.10">
    <property type="entry name" value="DD-peptidase/beta-lactamase superfamily"/>
    <property type="match status" value="1"/>
</dbReference>
<dbReference type="GO" id="GO:0046677">
    <property type="term" value="P:response to antibiotic"/>
    <property type="evidence" value="ECO:0007669"/>
    <property type="project" value="UniProtKB-UniRule"/>
</dbReference>
<comment type="catalytic activity">
    <reaction evidence="1 6">
        <text>a beta-lactam + H2O = a substituted beta-amino acid</text>
        <dbReference type="Rhea" id="RHEA:20401"/>
        <dbReference type="ChEBI" id="CHEBI:15377"/>
        <dbReference type="ChEBI" id="CHEBI:35627"/>
        <dbReference type="ChEBI" id="CHEBI:140347"/>
        <dbReference type="EC" id="3.5.2.6"/>
    </reaction>
</comment>
<dbReference type="InterPro" id="IPR023650">
    <property type="entry name" value="Beta-lactam_class-A_AS"/>
</dbReference>
<organism evidence="9 10">
    <name type="scientific">Pseudomonas mangiferae</name>
    <dbReference type="NCBI Taxonomy" id="2593654"/>
    <lineage>
        <taxon>Bacteria</taxon>
        <taxon>Pseudomonadati</taxon>
        <taxon>Pseudomonadota</taxon>
        <taxon>Gammaproteobacteria</taxon>
        <taxon>Pseudomonadales</taxon>
        <taxon>Pseudomonadaceae</taxon>
        <taxon>Pseudomonas</taxon>
    </lineage>
</organism>
<sequence>MITRRRMTLALLAGPLAGLALPALTRAAPRPALRPDDLEARLIALEGETGGRLGVAVLDASGGLRAGHRQDERFPLCSTFKVLLAAQVLARCDQGVEDLERPVRVRADDLLDYAPVTRPAVGRELSVATLCEAAITLSDNTAANLLLARSGGPAGLTAFLRSLGDKVTRLDRIEPDLNEARPGDPRDTTSPAAMLHSLQRLLLGDALAPASRDRLEAWMVATRTGDARLRARLPADWRAGDKTGTGARGTYNDVALFRPPQGGPWLVSAYLTGASAPAARCEAALAEVGALIAGT</sequence>
<dbReference type="InterPro" id="IPR045155">
    <property type="entry name" value="Beta-lactam_cat"/>
</dbReference>
<protein>
    <recommendedName>
        <fullName evidence="3 6">Beta-lactamase</fullName>
        <ecNumber evidence="3 6">3.5.2.6</ecNumber>
    </recommendedName>
</protein>
<evidence type="ECO:0000256" key="4">
    <source>
        <dbReference type="ARBA" id="ARBA00022801"/>
    </source>
</evidence>
<evidence type="ECO:0000256" key="7">
    <source>
        <dbReference type="SAM" id="SignalP"/>
    </source>
</evidence>
<dbReference type="Pfam" id="PF13354">
    <property type="entry name" value="Beta-lactamase2"/>
    <property type="match status" value="1"/>
</dbReference>
<feature type="signal peptide" evidence="7">
    <location>
        <begin position="1"/>
        <end position="27"/>
    </location>
</feature>
<evidence type="ECO:0000256" key="3">
    <source>
        <dbReference type="ARBA" id="ARBA00012865"/>
    </source>
</evidence>
<keyword evidence="4 6" id="KW-0378">Hydrolase</keyword>
<accession>A0A553GTZ8</accession>
<dbReference type="PANTHER" id="PTHR35333">
    <property type="entry name" value="BETA-LACTAMASE"/>
    <property type="match status" value="1"/>
</dbReference>
<dbReference type="AlphaFoldDB" id="A0A553GTZ8"/>
<evidence type="ECO:0000256" key="2">
    <source>
        <dbReference type="ARBA" id="ARBA00009009"/>
    </source>
</evidence>
<evidence type="ECO:0000313" key="10">
    <source>
        <dbReference type="Proteomes" id="UP000315235"/>
    </source>
</evidence>
<evidence type="ECO:0000256" key="6">
    <source>
        <dbReference type="RuleBase" id="RU361140"/>
    </source>
</evidence>
<keyword evidence="10" id="KW-1185">Reference proteome</keyword>
<comment type="caution">
    <text evidence="9">The sequence shown here is derived from an EMBL/GenBank/DDBJ whole genome shotgun (WGS) entry which is preliminary data.</text>
</comment>
<dbReference type="InterPro" id="IPR012338">
    <property type="entry name" value="Beta-lactam/transpept-like"/>
</dbReference>
<dbReference type="PANTHER" id="PTHR35333:SF3">
    <property type="entry name" value="BETA-LACTAMASE-TYPE TRANSPEPTIDASE FOLD CONTAINING PROTEIN"/>
    <property type="match status" value="1"/>
</dbReference>
<dbReference type="GO" id="GO:0008800">
    <property type="term" value="F:beta-lactamase activity"/>
    <property type="evidence" value="ECO:0007669"/>
    <property type="project" value="UniProtKB-UniRule"/>
</dbReference>
<dbReference type="Proteomes" id="UP000315235">
    <property type="component" value="Unassembled WGS sequence"/>
</dbReference>
<dbReference type="EMBL" id="VJOY01000022">
    <property type="protein sequence ID" value="TRX72994.1"/>
    <property type="molecule type" value="Genomic_DNA"/>
</dbReference>
<dbReference type="RefSeq" id="WP_143490160.1">
    <property type="nucleotide sequence ID" value="NZ_VJOY01000022.1"/>
</dbReference>
<dbReference type="NCBIfam" id="NF033103">
    <property type="entry name" value="bla_class_A"/>
    <property type="match status" value="1"/>
</dbReference>
<feature type="domain" description="Beta-lactamase class A catalytic" evidence="8">
    <location>
        <begin position="54"/>
        <end position="270"/>
    </location>
</feature>
<dbReference type="InterPro" id="IPR000871">
    <property type="entry name" value="Beta-lactam_class-A"/>
</dbReference>
<dbReference type="PROSITE" id="PS00146">
    <property type="entry name" value="BETA_LACTAMASE_A"/>
    <property type="match status" value="1"/>
</dbReference>
<reference evidence="9 10" key="1">
    <citation type="submission" date="2019-07" db="EMBL/GenBank/DDBJ databases">
        <title>Pseudomonas mangiferae sp. nov., isolated from bark of mango tree in Thailand.</title>
        <authorList>
            <person name="Srisuk N."/>
            <person name="Anurat P."/>
        </authorList>
    </citation>
    <scope>NUCLEOTIDE SEQUENCE [LARGE SCALE GENOMIC DNA]</scope>
    <source>
        <strain evidence="9 10">DMKU_BBB3-04</strain>
    </source>
</reference>